<evidence type="ECO:0000313" key="2">
    <source>
        <dbReference type="EMBL" id="MBB5286566.1"/>
    </source>
</evidence>
<accession>A0A840TQE0</accession>
<name>A0A840TQE0_9BACT</name>
<comment type="caution">
    <text evidence="2">The sequence shown here is derived from an EMBL/GenBank/DDBJ whole genome shotgun (WGS) entry which is preliminary data.</text>
</comment>
<proteinExistence type="predicted"/>
<reference evidence="2 3" key="1">
    <citation type="submission" date="2020-08" db="EMBL/GenBank/DDBJ databases">
        <title>Genomic Encyclopedia of Type Strains, Phase IV (KMG-IV): sequencing the most valuable type-strain genomes for metagenomic binning, comparative biology and taxonomic classification.</title>
        <authorList>
            <person name="Goeker M."/>
        </authorList>
    </citation>
    <scope>NUCLEOTIDE SEQUENCE [LARGE SCALE GENOMIC DNA]</scope>
    <source>
        <strain evidence="2 3">DSM 105074</strain>
    </source>
</reference>
<feature type="signal peptide" evidence="1">
    <location>
        <begin position="1"/>
        <end position="19"/>
    </location>
</feature>
<dbReference type="EMBL" id="JACHGF010000010">
    <property type="protein sequence ID" value="MBB5286566.1"/>
    <property type="molecule type" value="Genomic_DNA"/>
</dbReference>
<evidence type="ECO:0008006" key="4">
    <source>
        <dbReference type="Google" id="ProtNLM"/>
    </source>
</evidence>
<dbReference type="Proteomes" id="UP000557307">
    <property type="component" value="Unassembled WGS sequence"/>
</dbReference>
<gene>
    <name evidence="2" type="ORF">HNQ92_004727</name>
</gene>
<protein>
    <recommendedName>
        <fullName evidence="4">Lipoprotein</fullName>
    </recommendedName>
</protein>
<feature type="chain" id="PRO_5032572123" description="Lipoprotein" evidence="1">
    <location>
        <begin position="20"/>
        <end position="291"/>
    </location>
</feature>
<dbReference type="RefSeq" id="WP_184177833.1">
    <property type="nucleotide sequence ID" value="NZ_JACHGF010000010.1"/>
</dbReference>
<sequence>MKRFLFLWFLFLGGAFVLASCNSQSAQTGKSSQSAEGASAGGPTQTYVEGKDYLVYERVRLLDQNGFSQPVEAYSILLPSGWTQESEVVWTKGTVCDGTSSWMKARSADGKFSIQFFPARIYGWNDNPVLNQANTQTENCTLMQPTEAEAYLRNVFGPEELGNPDVVNVRLNQAVVAQMQQKNEAFVREMQQYGSGRITFNQTAVNADVRWRDGTAGFVILGVNVSIGGVPNIYDGTSSTIYTTEASPRIVFKYPQGEEEGARRQLAAIMSSFRTNPAWANAVNGYGNKGT</sequence>
<keyword evidence="1" id="KW-0732">Signal</keyword>
<keyword evidence="3" id="KW-1185">Reference proteome</keyword>
<dbReference type="PROSITE" id="PS51257">
    <property type="entry name" value="PROKAR_LIPOPROTEIN"/>
    <property type="match status" value="1"/>
</dbReference>
<evidence type="ECO:0000256" key="1">
    <source>
        <dbReference type="SAM" id="SignalP"/>
    </source>
</evidence>
<evidence type="ECO:0000313" key="3">
    <source>
        <dbReference type="Proteomes" id="UP000557307"/>
    </source>
</evidence>
<dbReference type="AlphaFoldDB" id="A0A840TQE0"/>
<organism evidence="2 3">
    <name type="scientific">Rhabdobacter roseus</name>
    <dbReference type="NCBI Taxonomy" id="1655419"/>
    <lineage>
        <taxon>Bacteria</taxon>
        <taxon>Pseudomonadati</taxon>
        <taxon>Bacteroidota</taxon>
        <taxon>Cytophagia</taxon>
        <taxon>Cytophagales</taxon>
        <taxon>Cytophagaceae</taxon>
        <taxon>Rhabdobacter</taxon>
    </lineage>
</organism>